<dbReference type="OrthoDB" id="7678938at2"/>
<dbReference type="Proteomes" id="UP000563601">
    <property type="component" value="Unassembled WGS sequence"/>
</dbReference>
<dbReference type="PANTHER" id="PTHR43877">
    <property type="entry name" value="AMINOALKYLPHOSPHONATE N-ACETYLTRANSFERASE-RELATED-RELATED"/>
    <property type="match status" value="1"/>
</dbReference>
<dbReference type="PANTHER" id="PTHR43877:SF2">
    <property type="entry name" value="AMINOALKYLPHOSPHONATE N-ACETYLTRANSFERASE-RELATED"/>
    <property type="match status" value="1"/>
</dbReference>
<gene>
    <name evidence="5" type="ORF">GTQ55_08555</name>
    <name evidence="4" type="ORF">HNQ53_000681</name>
</gene>
<dbReference type="GO" id="GO:0016747">
    <property type="term" value="F:acyltransferase activity, transferring groups other than amino-acyl groups"/>
    <property type="evidence" value="ECO:0007669"/>
    <property type="project" value="InterPro"/>
</dbReference>
<dbReference type="InterPro" id="IPR016181">
    <property type="entry name" value="Acyl_CoA_acyltransferase"/>
</dbReference>
<evidence type="ECO:0000313" key="5">
    <source>
        <dbReference type="EMBL" id="QHQ39028.1"/>
    </source>
</evidence>
<dbReference type="CDD" id="cd04301">
    <property type="entry name" value="NAT_SF"/>
    <property type="match status" value="1"/>
</dbReference>
<proteinExistence type="predicted"/>
<evidence type="ECO:0000256" key="1">
    <source>
        <dbReference type="ARBA" id="ARBA00022679"/>
    </source>
</evidence>
<dbReference type="EMBL" id="JACHHR010000001">
    <property type="protein sequence ID" value="MBB5210493.1"/>
    <property type="molecule type" value="Genomic_DNA"/>
</dbReference>
<reference evidence="4 7" key="2">
    <citation type="submission" date="2020-08" db="EMBL/GenBank/DDBJ databases">
        <title>Genomic Encyclopedia of Type Strains, Phase IV (KMG-IV): sequencing the most valuable type-strain genomes for metagenomic binning, comparative biology and taxonomic classification.</title>
        <authorList>
            <person name="Goeker M."/>
        </authorList>
    </citation>
    <scope>NUCLEOTIDE SEQUENCE [LARGE SCALE GENOMIC DNA]</scope>
    <source>
        <strain evidence="4 7">DSM 11525</strain>
    </source>
</reference>
<reference evidence="5 6" key="1">
    <citation type="submission" date="2020-01" db="EMBL/GenBank/DDBJ databases">
        <title>The possibility of degradation of plastic by Microbulbifer hydrolyticus IRE-31.</title>
        <authorList>
            <person name="Liu L."/>
        </authorList>
    </citation>
    <scope>NUCLEOTIDE SEQUENCE [LARGE SCALE GENOMIC DNA]</scope>
    <source>
        <strain evidence="5 6">IRE-31</strain>
    </source>
</reference>
<evidence type="ECO:0000259" key="3">
    <source>
        <dbReference type="PROSITE" id="PS51186"/>
    </source>
</evidence>
<accession>A0A6P1T8B2</accession>
<evidence type="ECO:0000256" key="2">
    <source>
        <dbReference type="ARBA" id="ARBA00023315"/>
    </source>
</evidence>
<sequence length="152" mass="17481">MEIVDLRAVPECIDVLAFWHYQEWSSLYPEETEQDFAAELRNCLQQAAVPTTFIALEHGEPVGSISLLARDMEIDEPWGPWLANFYVRPEFRSGGIGRKLIETLLAHGRANAIAGLYLFKPHTKAYYERLGWQTVRTTEYQGETVDIMYRAL</sequence>
<feature type="domain" description="N-acetyltransferase" evidence="3">
    <location>
        <begin position="1"/>
        <end position="152"/>
    </location>
</feature>
<dbReference type="EMBL" id="CP047491">
    <property type="protein sequence ID" value="QHQ39028.1"/>
    <property type="molecule type" value="Genomic_DNA"/>
</dbReference>
<dbReference type="Proteomes" id="UP000464675">
    <property type="component" value="Chromosome"/>
</dbReference>
<dbReference type="RefSeq" id="WP_161858354.1">
    <property type="nucleotide sequence ID" value="NZ_CP047491.1"/>
</dbReference>
<dbReference type="SUPFAM" id="SSF55729">
    <property type="entry name" value="Acyl-CoA N-acyltransferases (Nat)"/>
    <property type="match status" value="1"/>
</dbReference>
<dbReference type="PROSITE" id="PS51186">
    <property type="entry name" value="GNAT"/>
    <property type="match status" value="1"/>
</dbReference>
<keyword evidence="1" id="KW-0808">Transferase</keyword>
<dbReference type="InterPro" id="IPR050832">
    <property type="entry name" value="Bact_Acetyltransf"/>
</dbReference>
<protein>
    <submittedName>
        <fullName evidence="5">GNAT family N-acetyltransferase</fullName>
    </submittedName>
    <submittedName>
        <fullName evidence="4">N-acetyltransferase YhbS</fullName>
    </submittedName>
</protein>
<keyword evidence="2" id="KW-0012">Acyltransferase</keyword>
<evidence type="ECO:0000313" key="7">
    <source>
        <dbReference type="Proteomes" id="UP000563601"/>
    </source>
</evidence>
<dbReference type="Pfam" id="PF00583">
    <property type="entry name" value="Acetyltransf_1"/>
    <property type="match status" value="1"/>
</dbReference>
<dbReference type="AlphaFoldDB" id="A0A6P1T8B2"/>
<name>A0A6P1T8B2_9GAMM</name>
<dbReference type="Gene3D" id="3.40.630.30">
    <property type="match status" value="1"/>
</dbReference>
<keyword evidence="6" id="KW-1185">Reference proteome</keyword>
<dbReference type="InterPro" id="IPR000182">
    <property type="entry name" value="GNAT_dom"/>
</dbReference>
<evidence type="ECO:0000313" key="4">
    <source>
        <dbReference type="EMBL" id="MBB5210493.1"/>
    </source>
</evidence>
<evidence type="ECO:0000313" key="6">
    <source>
        <dbReference type="Proteomes" id="UP000464675"/>
    </source>
</evidence>
<organism evidence="4 7">
    <name type="scientific">Microbulbifer hydrolyticus</name>
    <dbReference type="NCBI Taxonomy" id="48074"/>
    <lineage>
        <taxon>Bacteria</taxon>
        <taxon>Pseudomonadati</taxon>
        <taxon>Pseudomonadota</taxon>
        <taxon>Gammaproteobacteria</taxon>
        <taxon>Cellvibrionales</taxon>
        <taxon>Microbulbiferaceae</taxon>
        <taxon>Microbulbifer</taxon>
    </lineage>
</organism>